<proteinExistence type="predicted"/>
<keyword evidence="1" id="KW-1133">Transmembrane helix</keyword>
<dbReference type="EMBL" id="FQWV01000005">
    <property type="protein sequence ID" value="SHH27330.1"/>
    <property type="molecule type" value="Genomic_DNA"/>
</dbReference>
<dbReference type="Proteomes" id="UP000184357">
    <property type="component" value="Unassembled WGS sequence"/>
</dbReference>
<name>A0A1M5RMD4_9EURY</name>
<dbReference type="STRING" id="43928.SAMN05443636_2247"/>
<accession>A0A1M5RMD4</accession>
<keyword evidence="1" id="KW-0472">Membrane</keyword>
<feature type="transmembrane region" description="Helical" evidence="1">
    <location>
        <begin position="17"/>
        <end position="35"/>
    </location>
</feature>
<evidence type="ECO:0000256" key="1">
    <source>
        <dbReference type="SAM" id="Phobius"/>
    </source>
</evidence>
<dbReference type="OrthoDB" id="376633at2157"/>
<reference evidence="2 3" key="1">
    <citation type="submission" date="2016-11" db="EMBL/GenBank/DDBJ databases">
        <authorList>
            <person name="Jaros S."/>
            <person name="Januszkiewicz K."/>
            <person name="Wedrychowicz H."/>
        </authorList>
    </citation>
    <scope>NUCLEOTIDE SEQUENCE [LARGE SCALE GENOMIC DNA]</scope>
    <source>
        <strain evidence="2 3">DSM 9297</strain>
    </source>
</reference>
<sequence length="75" mass="7856">MAAGDASVDWLARRSRATQLILGGGGALLVGYQAIRLAGRDPDSELAYVGGALFIFGQLVGFTGLTLLAYRLLTE</sequence>
<evidence type="ECO:0000313" key="2">
    <source>
        <dbReference type="EMBL" id="SHH27330.1"/>
    </source>
</evidence>
<evidence type="ECO:0000313" key="3">
    <source>
        <dbReference type="Proteomes" id="UP000184357"/>
    </source>
</evidence>
<feature type="transmembrane region" description="Helical" evidence="1">
    <location>
        <begin position="47"/>
        <end position="70"/>
    </location>
</feature>
<keyword evidence="3" id="KW-1185">Reference proteome</keyword>
<dbReference type="AlphaFoldDB" id="A0A1M5RMD4"/>
<gene>
    <name evidence="2" type="ORF">SAMN05443636_2247</name>
</gene>
<organism evidence="2 3">
    <name type="scientific">Halobaculum gomorrense</name>
    <dbReference type="NCBI Taxonomy" id="43928"/>
    <lineage>
        <taxon>Archaea</taxon>
        <taxon>Methanobacteriati</taxon>
        <taxon>Methanobacteriota</taxon>
        <taxon>Stenosarchaea group</taxon>
        <taxon>Halobacteria</taxon>
        <taxon>Halobacteriales</taxon>
        <taxon>Haloferacaceae</taxon>
        <taxon>Halobaculum</taxon>
    </lineage>
</organism>
<dbReference type="RefSeq" id="WP_073309530.1">
    <property type="nucleotide sequence ID" value="NZ_FQWV01000005.1"/>
</dbReference>
<protein>
    <submittedName>
        <fullName evidence="2">Uncharacterized protein</fullName>
    </submittedName>
</protein>
<keyword evidence="1" id="KW-0812">Transmembrane</keyword>